<gene>
    <name evidence="9" type="ORF">DFR57_109148</name>
</gene>
<evidence type="ECO:0000256" key="3">
    <source>
        <dbReference type="ARBA" id="ARBA00022448"/>
    </source>
</evidence>
<evidence type="ECO:0000256" key="2">
    <source>
        <dbReference type="ARBA" id="ARBA00005241"/>
    </source>
</evidence>
<dbReference type="AlphaFoldDB" id="A0A368XEZ6"/>
<evidence type="ECO:0000256" key="6">
    <source>
        <dbReference type="ARBA" id="ARBA00023136"/>
    </source>
</evidence>
<name>A0A368XEZ6_9BACI</name>
<comment type="similarity">
    <text evidence="2">Belongs to the major facilitator superfamily. MFSD6 family.</text>
</comment>
<dbReference type="SUPFAM" id="SSF103473">
    <property type="entry name" value="MFS general substrate transporter"/>
    <property type="match status" value="1"/>
</dbReference>
<evidence type="ECO:0000256" key="4">
    <source>
        <dbReference type="ARBA" id="ARBA00022692"/>
    </source>
</evidence>
<proteinExistence type="inferred from homology"/>
<feature type="transmembrane region" description="Helical" evidence="7">
    <location>
        <begin position="236"/>
        <end position="256"/>
    </location>
</feature>
<evidence type="ECO:0000313" key="10">
    <source>
        <dbReference type="Proteomes" id="UP000252585"/>
    </source>
</evidence>
<feature type="transmembrane region" description="Helical" evidence="7">
    <location>
        <begin position="359"/>
        <end position="377"/>
    </location>
</feature>
<feature type="transmembrane region" description="Helical" evidence="7">
    <location>
        <begin position="12"/>
        <end position="34"/>
    </location>
</feature>
<dbReference type="InterPro" id="IPR036259">
    <property type="entry name" value="MFS_trans_sf"/>
</dbReference>
<dbReference type="RefSeq" id="WP_245937454.1">
    <property type="nucleotide sequence ID" value="NZ_QPJJ01000009.1"/>
</dbReference>
<dbReference type="PROSITE" id="PS50850">
    <property type="entry name" value="MFS"/>
    <property type="match status" value="1"/>
</dbReference>
<feature type="transmembrane region" description="Helical" evidence="7">
    <location>
        <begin position="200"/>
        <end position="216"/>
    </location>
</feature>
<sequence>MEWKKQISFLKALTFLNMSSKGIILPFLPLFLYFRNFSPVEIGMIMGIAPMVSIIAQPFVGYLSDKYKTIKGILIILYFAVIATTFTIFFSGEFIVVFISFIAFHFALSPSTPLIDSMVIKSLGEKRQNQYGKIRLWGSIGFAITAVISGPVLSFIGIDKIYILFWILMLGTIILTIFLKDKNQSSTPVSLQGVKQILKNKNFMYFLFLCFLVMIPHRMNDTMIVLHLEELGGTELLIGLAWALAAFSEVPVFYYLSQRIMHYNHLFLLGLIAIFYTIRWLLYGLIDSPEIITALQLTQGITFGLFWLVALQTAVSFVPNHLRSTGQALLTSVCFGLGGAVGGTVGGSIFTSLGSENMYRIMASITFLATIAIFLSYRYTRLKER</sequence>
<accession>A0A368XEZ6</accession>
<evidence type="ECO:0000259" key="8">
    <source>
        <dbReference type="PROSITE" id="PS50850"/>
    </source>
</evidence>
<dbReference type="PIRSF" id="PIRSF004925">
    <property type="entry name" value="HcaT"/>
    <property type="match status" value="1"/>
</dbReference>
<dbReference type="Proteomes" id="UP000252585">
    <property type="component" value="Unassembled WGS sequence"/>
</dbReference>
<dbReference type="EMBL" id="QPJJ01000009">
    <property type="protein sequence ID" value="RCW66425.1"/>
    <property type="molecule type" value="Genomic_DNA"/>
</dbReference>
<dbReference type="PANTHER" id="PTHR16172:SF41">
    <property type="entry name" value="MAJOR FACILITATOR SUPERFAMILY DOMAIN-CONTAINING PROTEIN 6-LIKE"/>
    <property type="match status" value="1"/>
</dbReference>
<dbReference type="Pfam" id="PF12832">
    <property type="entry name" value="MFS_1_like"/>
    <property type="match status" value="1"/>
</dbReference>
<feature type="domain" description="Major facilitator superfamily (MFS) profile" evidence="8">
    <location>
        <begin position="6"/>
        <end position="381"/>
    </location>
</feature>
<evidence type="ECO:0000256" key="7">
    <source>
        <dbReference type="SAM" id="Phobius"/>
    </source>
</evidence>
<dbReference type="NCBIfam" id="NF037955">
    <property type="entry name" value="mfs"/>
    <property type="match status" value="1"/>
</dbReference>
<dbReference type="PANTHER" id="PTHR16172">
    <property type="entry name" value="MAJOR FACILITATOR SUPERFAMILY DOMAIN-CONTAINING PROTEIN 6-LIKE"/>
    <property type="match status" value="1"/>
</dbReference>
<feature type="transmembrane region" description="Helical" evidence="7">
    <location>
        <begin position="329"/>
        <end position="353"/>
    </location>
</feature>
<keyword evidence="6 7" id="KW-0472">Membrane</keyword>
<evidence type="ECO:0000256" key="1">
    <source>
        <dbReference type="ARBA" id="ARBA00004651"/>
    </source>
</evidence>
<feature type="transmembrane region" description="Helical" evidence="7">
    <location>
        <begin position="72"/>
        <end position="89"/>
    </location>
</feature>
<keyword evidence="4 7" id="KW-0812">Transmembrane</keyword>
<organism evidence="9 10">
    <name type="scientific">Saliterribacillus persicus</name>
    <dbReference type="NCBI Taxonomy" id="930114"/>
    <lineage>
        <taxon>Bacteria</taxon>
        <taxon>Bacillati</taxon>
        <taxon>Bacillota</taxon>
        <taxon>Bacilli</taxon>
        <taxon>Bacillales</taxon>
        <taxon>Bacillaceae</taxon>
        <taxon>Saliterribacillus</taxon>
    </lineage>
</organism>
<reference evidence="9 10" key="1">
    <citation type="submission" date="2018-07" db="EMBL/GenBank/DDBJ databases">
        <title>Genomic Encyclopedia of Type Strains, Phase IV (KMG-IV): sequencing the most valuable type-strain genomes for metagenomic binning, comparative biology and taxonomic classification.</title>
        <authorList>
            <person name="Goeker M."/>
        </authorList>
    </citation>
    <scope>NUCLEOTIDE SEQUENCE [LARGE SCALE GENOMIC DNA]</scope>
    <source>
        <strain evidence="9 10">DSM 27696</strain>
    </source>
</reference>
<keyword evidence="10" id="KW-1185">Reference proteome</keyword>
<dbReference type="InterPro" id="IPR020846">
    <property type="entry name" value="MFS_dom"/>
</dbReference>
<feature type="transmembrane region" description="Helical" evidence="7">
    <location>
        <begin position="95"/>
        <end position="115"/>
    </location>
</feature>
<feature type="transmembrane region" description="Helical" evidence="7">
    <location>
        <begin position="263"/>
        <end position="282"/>
    </location>
</feature>
<protein>
    <submittedName>
        <fullName evidence="9">PPP family 3-phenylpropionic acid transporter</fullName>
    </submittedName>
</protein>
<dbReference type="GO" id="GO:0022857">
    <property type="term" value="F:transmembrane transporter activity"/>
    <property type="evidence" value="ECO:0007669"/>
    <property type="project" value="InterPro"/>
</dbReference>
<feature type="transmembrane region" description="Helical" evidence="7">
    <location>
        <begin position="136"/>
        <end position="155"/>
    </location>
</feature>
<feature type="transmembrane region" description="Helical" evidence="7">
    <location>
        <begin position="40"/>
        <end position="60"/>
    </location>
</feature>
<dbReference type="InterPro" id="IPR051717">
    <property type="entry name" value="MFS_MFSD6"/>
</dbReference>
<dbReference type="InterPro" id="IPR024989">
    <property type="entry name" value="MFS_assoc_dom"/>
</dbReference>
<evidence type="ECO:0000313" key="9">
    <source>
        <dbReference type="EMBL" id="RCW66425.1"/>
    </source>
</evidence>
<feature type="transmembrane region" description="Helical" evidence="7">
    <location>
        <begin position="294"/>
        <end position="317"/>
    </location>
</feature>
<evidence type="ECO:0000256" key="5">
    <source>
        <dbReference type="ARBA" id="ARBA00022989"/>
    </source>
</evidence>
<dbReference type="InterPro" id="IPR026032">
    <property type="entry name" value="HcaT-like"/>
</dbReference>
<comment type="caution">
    <text evidence="9">The sequence shown here is derived from an EMBL/GenBank/DDBJ whole genome shotgun (WGS) entry which is preliminary data.</text>
</comment>
<keyword evidence="5 7" id="KW-1133">Transmembrane helix</keyword>
<keyword evidence="3" id="KW-0813">Transport</keyword>
<dbReference type="Gene3D" id="1.20.1250.20">
    <property type="entry name" value="MFS general substrate transporter like domains"/>
    <property type="match status" value="2"/>
</dbReference>
<dbReference type="GO" id="GO:0005886">
    <property type="term" value="C:plasma membrane"/>
    <property type="evidence" value="ECO:0007669"/>
    <property type="project" value="UniProtKB-SubCell"/>
</dbReference>
<comment type="subcellular location">
    <subcellularLocation>
        <location evidence="1">Cell membrane</location>
        <topology evidence="1">Multi-pass membrane protein</topology>
    </subcellularLocation>
</comment>
<feature type="transmembrane region" description="Helical" evidence="7">
    <location>
        <begin position="161"/>
        <end position="179"/>
    </location>
</feature>